<dbReference type="EMBL" id="MT144780">
    <property type="protein sequence ID" value="QJH99293.1"/>
    <property type="molecule type" value="Genomic_DNA"/>
</dbReference>
<organism evidence="1">
    <name type="scientific">viral metagenome</name>
    <dbReference type="NCBI Taxonomy" id="1070528"/>
    <lineage>
        <taxon>unclassified sequences</taxon>
        <taxon>metagenomes</taxon>
        <taxon>organismal metagenomes</taxon>
    </lineage>
</organism>
<sequence length="149" mass="17555">MNKMQHLILIDKEAVTAPTSKMIKRDEFMKIRPNDMPRQVAFIFKPNKPIAIERDLAVFLMEKYKGMLKLQETIYYEEKTKKKVAPDPVKKVEEKPVVEVKKVPEVPFTAVYDDKKHFELVQIAKERKIKSFGIKRPDLIRKLIESDLK</sequence>
<evidence type="ECO:0000313" key="1">
    <source>
        <dbReference type="EMBL" id="QJA51235.1"/>
    </source>
</evidence>
<protein>
    <submittedName>
        <fullName evidence="1">Uncharacterized protein</fullName>
    </submittedName>
</protein>
<evidence type="ECO:0000313" key="2">
    <source>
        <dbReference type="EMBL" id="QJH99293.1"/>
    </source>
</evidence>
<name>A0A6H1ZVE0_9ZZZZ</name>
<dbReference type="EMBL" id="MT144247">
    <property type="protein sequence ID" value="QJA51235.1"/>
    <property type="molecule type" value="Genomic_DNA"/>
</dbReference>
<dbReference type="AlphaFoldDB" id="A0A6H1ZVE0"/>
<gene>
    <name evidence="1" type="ORF">TM448A02028_0004</name>
    <name evidence="2" type="ORF">TM448B01544_0008</name>
</gene>
<proteinExistence type="predicted"/>
<accession>A0A6H1ZVE0</accession>
<reference evidence="1" key="1">
    <citation type="submission" date="2020-03" db="EMBL/GenBank/DDBJ databases">
        <title>The deep terrestrial virosphere.</title>
        <authorList>
            <person name="Holmfeldt K."/>
            <person name="Nilsson E."/>
            <person name="Simone D."/>
            <person name="Lopez-Fernandez M."/>
            <person name="Wu X."/>
            <person name="de Brujin I."/>
            <person name="Lundin D."/>
            <person name="Andersson A."/>
            <person name="Bertilsson S."/>
            <person name="Dopson M."/>
        </authorList>
    </citation>
    <scope>NUCLEOTIDE SEQUENCE</scope>
    <source>
        <strain evidence="1">TM448A02028</strain>
        <strain evidence="2">TM448B01544</strain>
    </source>
</reference>